<reference evidence="3 4" key="1">
    <citation type="submission" date="2019-09" db="EMBL/GenBank/DDBJ databases">
        <title>Hydrogenophaga aromatica sp. nov., isolated from a para-xylene-degrading enrichment culture.</title>
        <authorList>
            <person name="Tancsics A."/>
            <person name="Banerjee S."/>
        </authorList>
    </citation>
    <scope>NUCLEOTIDE SEQUENCE [LARGE SCALE GENOMIC DNA]</scope>
    <source>
        <strain evidence="3 4">D2P1</strain>
    </source>
</reference>
<dbReference type="RefSeq" id="WP_177135623.1">
    <property type="nucleotide sequence ID" value="NZ_VYGV01000007.1"/>
</dbReference>
<feature type="domain" description="Putative heavy-metal chelation" evidence="1">
    <location>
        <begin position="137"/>
        <end position="275"/>
    </location>
</feature>
<evidence type="ECO:0000313" key="3">
    <source>
        <dbReference type="EMBL" id="NWF45736.1"/>
    </source>
</evidence>
<dbReference type="Proteomes" id="UP000545507">
    <property type="component" value="Unassembled WGS sequence"/>
</dbReference>
<dbReference type="InterPro" id="IPR007161">
    <property type="entry name" value="DUF364"/>
</dbReference>
<protein>
    <recommendedName>
        <fullName evidence="5">Heavy-metal chelation domain-containing protein</fullName>
    </recommendedName>
</protein>
<evidence type="ECO:0008006" key="5">
    <source>
        <dbReference type="Google" id="ProtNLM"/>
    </source>
</evidence>
<gene>
    <name evidence="3" type="ORF">F3K02_10815</name>
</gene>
<dbReference type="Pfam" id="PF04016">
    <property type="entry name" value="DUF364"/>
    <property type="match status" value="1"/>
</dbReference>
<accession>A0A7Y8KXX9</accession>
<dbReference type="EMBL" id="VYGV01000007">
    <property type="protein sequence ID" value="NWF45736.1"/>
    <property type="molecule type" value="Genomic_DNA"/>
</dbReference>
<organism evidence="3 4">
    <name type="scientific">Hydrogenophaga aromaticivorans</name>
    <dbReference type="NCBI Taxonomy" id="2610898"/>
    <lineage>
        <taxon>Bacteria</taxon>
        <taxon>Pseudomonadati</taxon>
        <taxon>Pseudomonadota</taxon>
        <taxon>Betaproteobacteria</taxon>
        <taxon>Burkholderiales</taxon>
        <taxon>Comamonadaceae</taxon>
        <taxon>Hydrogenophaga</taxon>
    </lineage>
</organism>
<dbReference type="AlphaFoldDB" id="A0A7Y8KXX9"/>
<keyword evidence="4" id="KW-1185">Reference proteome</keyword>
<dbReference type="Pfam" id="PF13938">
    <property type="entry name" value="DUF4213"/>
    <property type="match status" value="1"/>
</dbReference>
<dbReference type="SUPFAM" id="SSF159713">
    <property type="entry name" value="Dhaf3308-like"/>
    <property type="match status" value="1"/>
</dbReference>
<evidence type="ECO:0000313" key="4">
    <source>
        <dbReference type="Proteomes" id="UP000545507"/>
    </source>
</evidence>
<comment type="caution">
    <text evidence="3">The sequence shown here is derived from an EMBL/GenBank/DDBJ whole genome shotgun (WGS) entry which is preliminary data.</text>
</comment>
<feature type="domain" description="DUF4213" evidence="2">
    <location>
        <begin position="49"/>
        <end position="114"/>
    </location>
</feature>
<evidence type="ECO:0000259" key="2">
    <source>
        <dbReference type="Pfam" id="PF13938"/>
    </source>
</evidence>
<dbReference type="Gene3D" id="3.40.50.11590">
    <property type="match status" value="1"/>
</dbReference>
<proteinExistence type="predicted"/>
<sequence>MSPTPAIASAILSQLAAIAQRHPAPRVRRLHVPRRPDTAGVAGGHDAEFCAIELEDGGFGLSYVLLGDTLAALLRAHGDGDLPLQGADPLALAQGLTGGSAVERAIALAAVNALTDSVWRRVGYEPPPAGNSLGDVQLTAQDHLGMIGFFPPLVKRVAEAGGRLSVVEMNAEMVARQRERFPNVHITLDRADLAPCNVVVGTSTMLLNDTLDAMLAAAPNAKRFAVIGPSAGLWPDALFERGVTLLGGTRVTDPGAFSEAMAVGASWSEATRKFAIARDGWPGWRTLTGLP</sequence>
<dbReference type="InterPro" id="IPR025251">
    <property type="entry name" value="DUF4213"/>
</dbReference>
<name>A0A7Y8KXX9_9BURK</name>
<evidence type="ECO:0000259" key="1">
    <source>
        <dbReference type="Pfam" id="PF04016"/>
    </source>
</evidence>